<dbReference type="Pfam" id="PF02719">
    <property type="entry name" value="Polysacc_synt_2"/>
    <property type="match status" value="1"/>
</dbReference>
<sequence>MRGLALVHDGIMGAAAMLLSLVLRLDFDIVVQNLTYFLGAAALFGFIVSGVGFLFGLNRGIWRYASLTDLLAITYAASASVASFTVAQFLLDRLGSIPRSSILIAWAFLIVLLAGPRAAYRLYRNRHDTGRLFDRGTCKFVLLVGATDNADAFLRTTKERNNASFNILAIIDERGRRTGRSIRGVPVLGPLERLPQILNRFEAQGRRPEALILTRSREDYQRHASIEALVEIAAQQKVEILKLPNLLDMQSIDAEIEPRPIKLEDLLHRPPVRLDALKIASMIEGRTVMITGAGGSIGSELARQVAALNPRGLILVDASEHLLYSIETELAGTRPSLELHAALCNVREKDAVNRIVASHRPDVLFHAAALKHVPIVEAQPLEGLFTNAIGTRNVAEAALRANVSTMIMVSTDKAVNPSSVMGATKRMAEMFCQAMDLDLAVNGTRFVTVRFGNVLGSAGSVVPLFEKQIRAGGPVTVTHPEMERFFMTISEACLLVLQAAAHSRERQQERGRIYVLDMGSPVKIVDLARNLIRLSGHRPDTDIQIVYTGLRPGEKLCEELFDNKETLSGTGASGILAASPRSIEGALIVRIFDEMKRRIDAQDLPGALRLLKSTVGEFIPGSEIHLLMSGEDSGKH</sequence>
<feature type="transmembrane region" description="Helical" evidence="2">
    <location>
        <begin position="103"/>
        <end position="123"/>
    </location>
</feature>
<comment type="caution">
    <text evidence="4">The sequence shown here is derived from an EMBL/GenBank/DDBJ whole genome shotgun (WGS) entry which is preliminary data.</text>
</comment>
<evidence type="ECO:0000256" key="1">
    <source>
        <dbReference type="ARBA" id="ARBA00007430"/>
    </source>
</evidence>
<protein>
    <recommendedName>
        <fullName evidence="3">Polysaccharide biosynthesis protein CapD-like domain-containing protein</fullName>
    </recommendedName>
</protein>
<organism evidence="4 5">
    <name type="scientific">Mesorhizobium kowhaii</name>
    <dbReference type="NCBI Taxonomy" id="1300272"/>
    <lineage>
        <taxon>Bacteria</taxon>
        <taxon>Pseudomonadati</taxon>
        <taxon>Pseudomonadota</taxon>
        <taxon>Alphaproteobacteria</taxon>
        <taxon>Hyphomicrobiales</taxon>
        <taxon>Phyllobacteriaceae</taxon>
        <taxon>Mesorhizobium</taxon>
    </lineage>
</organism>
<keyword evidence="2" id="KW-0472">Membrane</keyword>
<dbReference type="Gene3D" id="3.40.50.720">
    <property type="entry name" value="NAD(P)-binding Rossmann-like Domain"/>
    <property type="match status" value="2"/>
</dbReference>
<dbReference type="EMBL" id="MZXV01000044">
    <property type="protein sequence ID" value="PZV36649.1"/>
    <property type="molecule type" value="Genomic_DNA"/>
</dbReference>
<dbReference type="PANTHER" id="PTHR43318:SF1">
    <property type="entry name" value="POLYSACCHARIDE BIOSYNTHESIS PROTEIN EPSC-RELATED"/>
    <property type="match status" value="1"/>
</dbReference>
<proteinExistence type="inferred from homology"/>
<dbReference type="AlphaFoldDB" id="A0A2W7CSF6"/>
<keyword evidence="2" id="KW-1133">Transmembrane helix</keyword>
<dbReference type="Proteomes" id="UP000248616">
    <property type="component" value="Unassembled WGS sequence"/>
</dbReference>
<evidence type="ECO:0000256" key="2">
    <source>
        <dbReference type="SAM" id="Phobius"/>
    </source>
</evidence>
<reference evidence="5" key="1">
    <citation type="submission" date="2017-03" db="EMBL/GenBank/DDBJ databases">
        <authorList>
            <person name="Safronova V.I."/>
            <person name="Sazanova A.L."/>
            <person name="Chirak E.R."/>
        </authorList>
    </citation>
    <scope>NUCLEOTIDE SEQUENCE [LARGE SCALE GENOMIC DNA]</scope>
    <source>
        <strain evidence="5">Ach-343</strain>
    </source>
</reference>
<evidence type="ECO:0000313" key="4">
    <source>
        <dbReference type="EMBL" id="PZV36649.1"/>
    </source>
</evidence>
<dbReference type="PANTHER" id="PTHR43318">
    <property type="entry name" value="UDP-N-ACETYLGLUCOSAMINE 4,6-DEHYDRATASE"/>
    <property type="match status" value="1"/>
</dbReference>
<keyword evidence="2" id="KW-0812">Transmembrane</keyword>
<comment type="similarity">
    <text evidence="1">Belongs to the polysaccharide synthase family.</text>
</comment>
<dbReference type="InterPro" id="IPR036291">
    <property type="entry name" value="NAD(P)-bd_dom_sf"/>
</dbReference>
<gene>
    <name evidence="4" type="ORF">B5V02_20835</name>
</gene>
<name>A0A2W7CSF6_9HYPH</name>
<dbReference type="SUPFAM" id="SSF51735">
    <property type="entry name" value="NAD(P)-binding Rossmann-fold domains"/>
    <property type="match status" value="1"/>
</dbReference>
<dbReference type="InterPro" id="IPR003869">
    <property type="entry name" value="Polysac_CapD-like"/>
</dbReference>
<evidence type="ECO:0000313" key="5">
    <source>
        <dbReference type="Proteomes" id="UP000248616"/>
    </source>
</evidence>
<keyword evidence="5" id="KW-1185">Reference proteome</keyword>
<accession>A0A2W7CSF6</accession>
<dbReference type="CDD" id="cd05237">
    <property type="entry name" value="UDP_invert_4-6DH_SDR_e"/>
    <property type="match status" value="1"/>
</dbReference>
<evidence type="ECO:0000259" key="3">
    <source>
        <dbReference type="Pfam" id="PF02719"/>
    </source>
</evidence>
<feature type="transmembrane region" description="Helical" evidence="2">
    <location>
        <begin position="34"/>
        <end position="58"/>
    </location>
</feature>
<feature type="transmembrane region" description="Helical" evidence="2">
    <location>
        <begin position="70"/>
        <end position="91"/>
    </location>
</feature>
<feature type="domain" description="Polysaccharide biosynthesis protein CapD-like" evidence="3">
    <location>
        <begin position="288"/>
        <end position="576"/>
    </location>
</feature>
<dbReference type="InterPro" id="IPR051203">
    <property type="entry name" value="Polysaccharide_Synthase-Rel"/>
</dbReference>